<name>A0A7M5WTR0_9CNID</name>
<feature type="compositionally biased region" description="Low complexity" evidence="2">
    <location>
        <begin position="223"/>
        <end position="246"/>
    </location>
</feature>
<dbReference type="SMART" id="SM00636">
    <property type="entry name" value="Glyco_18"/>
    <property type="match status" value="1"/>
</dbReference>
<dbReference type="EnsemblMetazoa" id="CLYHEMT012983.1">
    <property type="protein sequence ID" value="CLYHEMP012983.1"/>
    <property type="gene ID" value="CLYHEMG012983"/>
</dbReference>
<dbReference type="AlphaFoldDB" id="A0A7M5WTR0"/>
<dbReference type="GO" id="GO:0004568">
    <property type="term" value="F:chitinase activity"/>
    <property type="evidence" value="ECO:0007669"/>
    <property type="project" value="TreeGrafter"/>
</dbReference>
<dbReference type="SUPFAM" id="SSF51445">
    <property type="entry name" value="(Trans)glycosidases"/>
    <property type="match status" value="1"/>
</dbReference>
<feature type="compositionally biased region" description="Low complexity" evidence="2">
    <location>
        <begin position="409"/>
        <end position="447"/>
    </location>
</feature>
<feature type="region of interest" description="Disordered" evidence="2">
    <location>
        <begin position="223"/>
        <end position="251"/>
    </location>
</feature>
<dbReference type="InterPro" id="IPR050314">
    <property type="entry name" value="Glycosyl_Hydrlase_18"/>
</dbReference>
<dbReference type="PROSITE" id="PS51910">
    <property type="entry name" value="GH18_2"/>
    <property type="match status" value="1"/>
</dbReference>
<dbReference type="InterPro" id="IPR017853">
    <property type="entry name" value="GH"/>
</dbReference>
<protein>
    <recommendedName>
        <fullName evidence="3">GH18 domain-containing protein</fullName>
    </recommendedName>
</protein>
<feature type="region of interest" description="Disordered" evidence="2">
    <location>
        <begin position="409"/>
        <end position="453"/>
    </location>
</feature>
<keyword evidence="1" id="KW-1015">Disulfide bond</keyword>
<keyword evidence="5" id="KW-1185">Reference proteome</keyword>
<dbReference type="PANTHER" id="PTHR11177:SF317">
    <property type="entry name" value="CHITINASE 12-RELATED"/>
    <property type="match status" value="1"/>
</dbReference>
<sequence>AVAAGPSTVQGAYEILPISKELDFINLMAYDLYGSWGPSTGHHTNMNSNSPLNVISSVEIWLASGMDPDKLVLGLAPYGRTFTLSDKCNNGVGAPFIAPGTPGPYTGEAGFKAYYEICNSAWTSKVCTGNSEARAPHGVANGVWVGFDDEESVVYKVNNIVKDMGLGGIMFWALDLDDFTGSCGGEKYPIIKAANRALLEENAPVFSSCQDFSDCGGIKPTTTSTTTKSTVRPPVSTSTTTTSLPSGGCQMPPVSERKECWLNKDGPWGKQPSIEQWCATSCKTDPSCNKQMCCCKGSTTPTTTTTTTTTTISPTTTSSTTKSSTKPTTQRTTTTTQPTESSTTTTQQPPNTCFLPAYGKRKNCKSNPNGILAEFKEIDQFCRAGCETDPKCCEELCCCEEKDMTTDSTTTTTKPTTTTTQPTSTTTTTTMTKPTTTTTKSTTTTTTEQPSGECEMPELLDRTECWLNEDGPFKTSAGMHKWCMNTCIVDPSCTTLYCCCQ</sequence>
<dbReference type="GO" id="GO:0008061">
    <property type="term" value="F:chitin binding"/>
    <property type="evidence" value="ECO:0007669"/>
    <property type="project" value="InterPro"/>
</dbReference>
<reference evidence="4" key="1">
    <citation type="submission" date="2021-01" db="UniProtKB">
        <authorList>
            <consortium name="EnsemblMetazoa"/>
        </authorList>
    </citation>
    <scope>IDENTIFICATION</scope>
</reference>
<dbReference type="GO" id="GO:0005576">
    <property type="term" value="C:extracellular region"/>
    <property type="evidence" value="ECO:0007669"/>
    <property type="project" value="TreeGrafter"/>
</dbReference>
<evidence type="ECO:0000256" key="1">
    <source>
        <dbReference type="ARBA" id="ARBA00023157"/>
    </source>
</evidence>
<dbReference type="Gene3D" id="3.10.50.10">
    <property type="match status" value="1"/>
</dbReference>
<evidence type="ECO:0000256" key="2">
    <source>
        <dbReference type="SAM" id="MobiDB-lite"/>
    </source>
</evidence>
<accession>A0A7M5WTR0</accession>
<dbReference type="Gene3D" id="3.20.20.80">
    <property type="entry name" value="Glycosidases"/>
    <property type="match status" value="1"/>
</dbReference>
<dbReference type="PANTHER" id="PTHR11177">
    <property type="entry name" value="CHITINASE"/>
    <property type="match status" value="1"/>
</dbReference>
<evidence type="ECO:0000259" key="3">
    <source>
        <dbReference type="PROSITE" id="PS51910"/>
    </source>
</evidence>
<proteinExistence type="predicted"/>
<evidence type="ECO:0000313" key="4">
    <source>
        <dbReference type="EnsemblMetazoa" id="CLYHEMP012983.1"/>
    </source>
</evidence>
<evidence type="ECO:0000313" key="5">
    <source>
        <dbReference type="Proteomes" id="UP000594262"/>
    </source>
</evidence>
<dbReference type="InterPro" id="IPR029070">
    <property type="entry name" value="Chitinase_insertion_sf"/>
</dbReference>
<dbReference type="Proteomes" id="UP000594262">
    <property type="component" value="Unplaced"/>
</dbReference>
<organism evidence="4 5">
    <name type="scientific">Clytia hemisphaerica</name>
    <dbReference type="NCBI Taxonomy" id="252671"/>
    <lineage>
        <taxon>Eukaryota</taxon>
        <taxon>Metazoa</taxon>
        <taxon>Cnidaria</taxon>
        <taxon>Hydrozoa</taxon>
        <taxon>Hydroidolina</taxon>
        <taxon>Leptothecata</taxon>
        <taxon>Obeliida</taxon>
        <taxon>Clytiidae</taxon>
        <taxon>Clytia</taxon>
    </lineage>
</organism>
<dbReference type="FunFam" id="3.10.50.10:FF:000001">
    <property type="entry name" value="Chitinase 3-like 1"/>
    <property type="match status" value="1"/>
</dbReference>
<dbReference type="GO" id="GO:0006032">
    <property type="term" value="P:chitin catabolic process"/>
    <property type="evidence" value="ECO:0007669"/>
    <property type="project" value="TreeGrafter"/>
</dbReference>
<dbReference type="Pfam" id="PF00704">
    <property type="entry name" value="Glyco_hydro_18"/>
    <property type="match status" value="1"/>
</dbReference>
<feature type="region of interest" description="Disordered" evidence="2">
    <location>
        <begin position="300"/>
        <end position="350"/>
    </location>
</feature>
<dbReference type="GO" id="GO:0005975">
    <property type="term" value="P:carbohydrate metabolic process"/>
    <property type="evidence" value="ECO:0007669"/>
    <property type="project" value="InterPro"/>
</dbReference>
<dbReference type="OrthoDB" id="6369623at2759"/>
<dbReference type="InterPro" id="IPR011583">
    <property type="entry name" value="Chitinase_II/V-like_cat"/>
</dbReference>
<feature type="domain" description="GH18" evidence="3">
    <location>
        <begin position="1"/>
        <end position="201"/>
    </location>
</feature>
<dbReference type="InterPro" id="IPR001223">
    <property type="entry name" value="Glyco_hydro18_cat"/>
</dbReference>
<dbReference type="SUPFAM" id="SSF54556">
    <property type="entry name" value="Chitinase insertion domain"/>
    <property type="match status" value="1"/>
</dbReference>